<gene>
    <name evidence="2" type="ORF">GTP41_19300</name>
</gene>
<feature type="domain" description="FRG" evidence="1">
    <location>
        <begin position="25"/>
        <end position="122"/>
    </location>
</feature>
<dbReference type="RefSeq" id="WP_161027203.1">
    <property type="nucleotide sequence ID" value="NZ_WWCJ01000015.1"/>
</dbReference>
<dbReference type="InterPro" id="IPR014966">
    <property type="entry name" value="FRG-dom"/>
</dbReference>
<comment type="caution">
    <text evidence="2">The sequence shown here is derived from an EMBL/GenBank/DDBJ whole genome shotgun (WGS) entry which is preliminary data.</text>
</comment>
<evidence type="ECO:0000313" key="2">
    <source>
        <dbReference type="EMBL" id="MYN04242.1"/>
    </source>
</evidence>
<reference evidence="2 3" key="1">
    <citation type="submission" date="2019-12" db="EMBL/GenBank/DDBJ databases">
        <title>Novel species isolated from a subtropical stream in China.</title>
        <authorList>
            <person name="Lu H."/>
        </authorList>
    </citation>
    <scope>NUCLEOTIDE SEQUENCE [LARGE SCALE GENOMIC DNA]</scope>
    <source>
        <strain evidence="2 3">DS3</strain>
    </source>
</reference>
<keyword evidence="3" id="KW-1185">Reference proteome</keyword>
<accession>A0A6N9HN17</accession>
<dbReference type="SMART" id="SM00901">
    <property type="entry name" value="FRG"/>
    <property type="match status" value="1"/>
</dbReference>
<dbReference type="Proteomes" id="UP000448575">
    <property type="component" value="Unassembled WGS sequence"/>
</dbReference>
<evidence type="ECO:0000313" key="3">
    <source>
        <dbReference type="Proteomes" id="UP000448575"/>
    </source>
</evidence>
<organism evidence="2 3">
    <name type="scientific">Pseudoduganella guangdongensis</name>
    <dbReference type="NCBI Taxonomy" id="2692179"/>
    <lineage>
        <taxon>Bacteria</taxon>
        <taxon>Pseudomonadati</taxon>
        <taxon>Pseudomonadota</taxon>
        <taxon>Betaproteobacteria</taxon>
        <taxon>Burkholderiales</taxon>
        <taxon>Oxalobacteraceae</taxon>
        <taxon>Telluria group</taxon>
        <taxon>Pseudoduganella</taxon>
    </lineage>
</organism>
<name>A0A6N9HN17_9BURK</name>
<protein>
    <submittedName>
        <fullName evidence="2">FRG domain-containing protein</fullName>
    </submittedName>
</protein>
<dbReference type="Pfam" id="PF08867">
    <property type="entry name" value="FRG"/>
    <property type="match status" value="1"/>
</dbReference>
<proteinExistence type="predicted"/>
<evidence type="ECO:0000259" key="1">
    <source>
        <dbReference type="SMART" id="SM00901"/>
    </source>
</evidence>
<sequence>MSQEVKSLAEFMHWVESMRADLLEQECVFFYRGHSDASYRLEPGVYRRDQDGRSYREREHQLYEEMLRRSPAAFYEDQSLFERLVRMQHFELPTRLLDITASPLVALYFACLGKLGVDGEVMFFPRKREWVDYQSDVPDAAYAGIERAADFAFIASQTITHFLNFFVFRRAQLPKEGRHAFEDEFHGFLDQCIGSLQGVAENHDLVVTAAVLRAIETATAPFVNKWDHHFGGETKAAESSDQAHLAQQLNLFILRFYRDFNQLRDDLVGKICEQLRIRRHDGNGAVHSLLSQFTYFYFVHSPLNNERIRRQQGAFVIFPPGRTEHWSLEDAQQVHRVRIAAGSKELILRELAHLGITHSQLFPELHVQAADAKRLYQVTPDKHPRWENTE</sequence>
<dbReference type="EMBL" id="WWCJ01000015">
    <property type="protein sequence ID" value="MYN04242.1"/>
    <property type="molecule type" value="Genomic_DNA"/>
</dbReference>
<dbReference type="AlphaFoldDB" id="A0A6N9HN17"/>